<sequence>MAYSPDAVRAKLSSLNETQDSIVANAQWIMFHRRHAPSTANLWLERLQASPPNKRLVLIYLANEVVQQSRARGKQDFLLAFEPLMGEATGIAYKGQSSDVQGKIRRVVEVWRQRNVFDGRILEGVEKTLGEIDKSKSSKTGGKLGGSLFGASSNGAGSGGSGAPVPAELQDVAKKQSEANKAESAKGSVLETAEKEYAKLTDPNAVLPTPPVHAARLSALMRNLASAQGAVEASINARRELLEGLEKLVATNRAKLSEEEKAAQETQSRREGVEAKKSEVEDGIMRGLSAPTSPTVGTPTSTGTADQNGTMVKDFAAAPEPAAPEAEGFTPPPEGPEPESFTPPPANGEYQGTDTGIDAALYGAETSIGPDMANPTGAENLQEQPPNLEEPPPAFEPPPALSTGPPLPTSAEHAADDFLNNLGASIPVQPQHSGNIRHASGEIPAGSGEDNSADPRLKRRKMSHKASNEALDRDMFGEGAGGAGVDEDGRGFPPATTIDTVQIKTLGMTDASDGPPDFISPVTHNNDGCGSPVSVVDDSASLVTHDSDDHKSFPFLDLPPELRNRIYSFSVKDTESFDCYGIYDLKLLDYFQPSLQRVSKQFRHEYEKEVLKSATISSSIQPFRVKNQLYWHKFSSLRALTTVRLQIDYHDYTLTGLRWIHKRLGQCVNVFPSVVTIILRIDLLAHRYDDLIDGECVTTEDLFRLPPVDGGRVKVQVELFLHSRLFKVLNPNQDSDEEADQVCWNTPMVIFRASPSAGPYSYRGLDLEVELVGLFEESFDLCGLDGEDYEWEEMYRL</sequence>
<dbReference type="InterPro" id="IPR047883">
    <property type="entry name" value="Rtt103-like_CID"/>
</dbReference>
<feature type="domain" description="CID" evidence="2">
    <location>
        <begin position="1"/>
        <end position="133"/>
    </location>
</feature>
<dbReference type="EMBL" id="QWIJ01000007">
    <property type="protein sequence ID" value="RMX90196.1"/>
    <property type="molecule type" value="Genomic_DNA"/>
</dbReference>
<evidence type="ECO:0000256" key="1">
    <source>
        <dbReference type="SAM" id="MobiDB-lite"/>
    </source>
</evidence>
<dbReference type="PANTHER" id="PTHR12460">
    <property type="entry name" value="CYCLIN-DEPENDENT KINASE INHIBITOR-RELATED PROTEIN"/>
    <property type="match status" value="1"/>
</dbReference>
<dbReference type="OrthoDB" id="10069473at2759"/>
<feature type="compositionally biased region" description="Pro residues" evidence="1">
    <location>
        <begin position="330"/>
        <end position="346"/>
    </location>
</feature>
<accession>A0A3M6XHX9</accession>
<dbReference type="SMART" id="SM00582">
    <property type="entry name" value="RPR"/>
    <property type="match status" value="1"/>
</dbReference>
<dbReference type="Proteomes" id="UP000281245">
    <property type="component" value="Unassembled WGS sequence"/>
</dbReference>
<evidence type="ECO:0000313" key="3">
    <source>
        <dbReference type="EMBL" id="RMX90196.1"/>
    </source>
</evidence>
<name>A0A3M6XHX9_HORWE</name>
<feature type="compositionally biased region" description="Basic and acidic residues" evidence="1">
    <location>
        <begin position="466"/>
        <end position="476"/>
    </location>
</feature>
<dbReference type="Gene3D" id="1.25.40.90">
    <property type="match status" value="1"/>
</dbReference>
<feature type="compositionally biased region" description="Low complexity" evidence="1">
    <location>
        <begin position="316"/>
        <end position="329"/>
    </location>
</feature>
<gene>
    <name evidence="4" type="ORF">D0868_07254</name>
    <name evidence="3" type="ORF">D0869_00301</name>
</gene>
<dbReference type="SUPFAM" id="SSF48464">
    <property type="entry name" value="ENTH/VHS domain"/>
    <property type="match status" value="1"/>
</dbReference>
<dbReference type="VEuPathDB" id="FungiDB:BTJ68_12206"/>
<dbReference type="Proteomes" id="UP000282582">
    <property type="component" value="Unassembled WGS sequence"/>
</dbReference>
<dbReference type="EMBL" id="QWIK01000586">
    <property type="protein sequence ID" value="RMY03851.1"/>
    <property type="molecule type" value="Genomic_DNA"/>
</dbReference>
<protein>
    <recommendedName>
        <fullName evidence="2">CID domain-containing protein</fullName>
    </recommendedName>
</protein>
<comment type="caution">
    <text evidence="3">The sequence shown here is derived from an EMBL/GenBank/DDBJ whole genome shotgun (WGS) entry which is preliminary data.</text>
</comment>
<dbReference type="PANTHER" id="PTHR12460:SF0">
    <property type="entry name" value="CID DOMAIN-CONTAINING PROTEIN-RELATED"/>
    <property type="match status" value="1"/>
</dbReference>
<organism evidence="3 5">
    <name type="scientific">Hortaea werneckii</name>
    <name type="common">Black yeast</name>
    <name type="synonym">Cladosporium werneckii</name>
    <dbReference type="NCBI Taxonomy" id="91943"/>
    <lineage>
        <taxon>Eukaryota</taxon>
        <taxon>Fungi</taxon>
        <taxon>Dikarya</taxon>
        <taxon>Ascomycota</taxon>
        <taxon>Pezizomycotina</taxon>
        <taxon>Dothideomycetes</taxon>
        <taxon>Dothideomycetidae</taxon>
        <taxon>Mycosphaerellales</taxon>
        <taxon>Teratosphaeriaceae</taxon>
        <taxon>Hortaea</taxon>
    </lineage>
</organism>
<evidence type="ECO:0000313" key="6">
    <source>
        <dbReference type="Proteomes" id="UP000282582"/>
    </source>
</evidence>
<dbReference type="CDD" id="cd17003">
    <property type="entry name" value="CID_Rtt103"/>
    <property type="match status" value="1"/>
</dbReference>
<evidence type="ECO:0000259" key="2">
    <source>
        <dbReference type="PROSITE" id="PS51391"/>
    </source>
</evidence>
<dbReference type="Pfam" id="PF04818">
    <property type="entry name" value="CID"/>
    <property type="match status" value="1"/>
</dbReference>
<dbReference type="InterPro" id="IPR006569">
    <property type="entry name" value="CID_dom"/>
</dbReference>
<dbReference type="PROSITE" id="PS51391">
    <property type="entry name" value="CID"/>
    <property type="match status" value="1"/>
</dbReference>
<feature type="compositionally biased region" description="Basic and acidic residues" evidence="1">
    <location>
        <begin position="256"/>
        <end position="284"/>
    </location>
</feature>
<dbReference type="InterPro" id="IPR008942">
    <property type="entry name" value="ENTH_VHS"/>
</dbReference>
<reference evidence="5 6" key="1">
    <citation type="journal article" date="2018" name="BMC Genomics">
        <title>Genomic evidence for intraspecific hybridization in a clonal and extremely halotolerant yeast.</title>
        <authorList>
            <person name="Gostincar C."/>
            <person name="Stajich J.E."/>
            <person name="Zupancic J."/>
            <person name="Zalar P."/>
            <person name="Gunde-Cimerman N."/>
        </authorList>
    </citation>
    <scope>NUCLEOTIDE SEQUENCE [LARGE SCALE GENOMIC DNA]</scope>
    <source>
        <strain evidence="4 6">EXF-6654</strain>
        <strain evidence="3 5">EXF-6656</strain>
    </source>
</reference>
<dbReference type="GO" id="GO:0031124">
    <property type="term" value="P:mRNA 3'-end processing"/>
    <property type="evidence" value="ECO:0007669"/>
    <property type="project" value="InterPro"/>
</dbReference>
<dbReference type="GO" id="GO:0099122">
    <property type="term" value="F:RNA polymerase II C-terminal domain binding"/>
    <property type="evidence" value="ECO:0007669"/>
    <property type="project" value="InterPro"/>
</dbReference>
<evidence type="ECO:0000313" key="5">
    <source>
        <dbReference type="Proteomes" id="UP000281245"/>
    </source>
</evidence>
<feature type="compositionally biased region" description="Low complexity" evidence="1">
    <location>
        <begin position="289"/>
        <end position="305"/>
    </location>
</feature>
<evidence type="ECO:0000313" key="4">
    <source>
        <dbReference type="EMBL" id="RMY03851.1"/>
    </source>
</evidence>
<dbReference type="AlphaFoldDB" id="A0A3M6XHX9"/>
<proteinExistence type="predicted"/>
<feature type="region of interest" description="Disordered" evidence="1">
    <location>
        <begin position="256"/>
        <end position="494"/>
    </location>
</feature>
<feature type="compositionally biased region" description="Pro residues" evidence="1">
    <location>
        <begin position="388"/>
        <end position="408"/>
    </location>
</feature>